<dbReference type="PANTHER" id="PTHR35391">
    <property type="entry name" value="C2H2-TYPE DOMAIN-CONTAINING PROTEIN-RELATED"/>
    <property type="match status" value="1"/>
</dbReference>
<dbReference type="Pfam" id="PF00096">
    <property type="entry name" value="zf-C2H2"/>
    <property type="match status" value="2"/>
</dbReference>
<feature type="domain" description="C2H2-type" evidence="3">
    <location>
        <begin position="498"/>
        <end position="525"/>
    </location>
</feature>
<dbReference type="PANTHER" id="PTHR35391:SF3">
    <property type="entry name" value="FINGER DOMAIN PROTEIN, PUTATIVE (AFU_ORTHOLOGUE AFUA_8G04300)-RELATED"/>
    <property type="match status" value="1"/>
</dbReference>
<dbReference type="Gene3D" id="3.30.160.60">
    <property type="entry name" value="Classic Zinc Finger"/>
    <property type="match status" value="2"/>
</dbReference>
<dbReference type="EMBL" id="PXXK01000116">
    <property type="protein sequence ID" value="RFN51158.1"/>
    <property type="molecule type" value="Genomic_DNA"/>
</dbReference>
<reference evidence="4 5" key="1">
    <citation type="journal article" date="2018" name="PLoS Pathog.">
        <title>Evolution of structural diversity of trichothecenes, a family of toxins produced by plant pathogenic and entomopathogenic fungi.</title>
        <authorList>
            <person name="Proctor R.H."/>
            <person name="McCormick S.P."/>
            <person name="Kim H.S."/>
            <person name="Cardoza R.E."/>
            <person name="Stanley A.M."/>
            <person name="Lindo L."/>
            <person name="Kelly A."/>
            <person name="Brown D.W."/>
            <person name="Lee T."/>
            <person name="Vaughan M.M."/>
            <person name="Alexander N.J."/>
            <person name="Busman M."/>
            <person name="Gutierrez S."/>
        </authorList>
    </citation>
    <scope>NUCLEOTIDE SEQUENCE [LARGE SCALE GENOMIC DNA]</scope>
    <source>
        <strain evidence="4 5">NRRL 13405</strain>
    </source>
</reference>
<dbReference type="PROSITE" id="PS00028">
    <property type="entry name" value="ZINC_FINGER_C2H2_1"/>
    <property type="match status" value="3"/>
</dbReference>
<dbReference type="SUPFAM" id="SSF57667">
    <property type="entry name" value="beta-beta-alpha zinc fingers"/>
    <property type="match status" value="1"/>
</dbReference>
<evidence type="ECO:0000259" key="3">
    <source>
        <dbReference type="PROSITE" id="PS50157"/>
    </source>
</evidence>
<organism evidence="4 5">
    <name type="scientific">Fusarium flagelliforme</name>
    <dbReference type="NCBI Taxonomy" id="2675880"/>
    <lineage>
        <taxon>Eukaryota</taxon>
        <taxon>Fungi</taxon>
        <taxon>Dikarya</taxon>
        <taxon>Ascomycota</taxon>
        <taxon>Pezizomycotina</taxon>
        <taxon>Sordariomycetes</taxon>
        <taxon>Hypocreomycetidae</taxon>
        <taxon>Hypocreales</taxon>
        <taxon>Nectriaceae</taxon>
        <taxon>Fusarium</taxon>
        <taxon>Fusarium incarnatum-equiseti species complex</taxon>
    </lineage>
</organism>
<feature type="region of interest" description="Disordered" evidence="2">
    <location>
        <begin position="136"/>
        <end position="155"/>
    </location>
</feature>
<feature type="compositionally biased region" description="Basic and acidic residues" evidence="2">
    <location>
        <begin position="422"/>
        <end position="431"/>
    </location>
</feature>
<protein>
    <recommendedName>
        <fullName evidence="3">C2H2-type domain-containing protein</fullName>
    </recommendedName>
</protein>
<feature type="region of interest" description="Disordered" evidence="2">
    <location>
        <begin position="476"/>
        <end position="498"/>
    </location>
</feature>
<dbReference type="GO" id="GO:0008270">
    <property type="term" value="F:zinc ion binding"/>
    <property type="evidence" value="ECO:0007669"/>
    <property type="project" value="UniProtKB-KW"/>
</dbReference>
<keyword evidence="1" id="KW-0862">Zinc</keyword>
<comment type="caution">
    <text evidence="4">The sequence shown here is derived from an EMBL/GenBank/DDBJ whole genome shotgun (WGS) entry which is preliminary data.</text>
</comment>
<proteinExistence type="predicted"/>
<feature type="compositionally biased region" description="Low complexity" evidence="2">
    <location>
        <begin position="672"/>
        <end position="686"/>
    </location>
</feature>
<feature type="region of interest" description="Disordered" evidence="2">
    <location>
        <begin position="662"/>
        <end position="699"/>
    </location>
</feature>
<keyword evidence="5" id="KW-1185">Reference proteome</keyword>
<sequence length="724" mass="81430">MSPQTAQQNVNLAGLSHSRPQTVNTIWSTWSATDDPWNPLSYGSSSDGPTRSQIVGSADFQTSYQDYRSKPLLSECDTNAEDSTYGSRLTHSIGNHSAYGEDLDPDIQTLDTPNTDTQLVYSNLESLQLTNESRQYRDQWSRSRPPASVATAPAGGERRLRCKDCQKICRTQSELRKHALRHSLPFECDVSGCSRDKGFTSKNDLDRHKRTVHNDRTVSGRTFVCSIGNCAKKNKVWPRADNFRSHLERMHRKKYSANDDLSEFVYRPIPSQGLEGVGGSAMAYVQAQEQSPGLAHPSSILSFRGYHGDRRVSQPGIGSLSRGPASISTDRDVAGLTPVRESDESFIRPEILNGSGPLLQNRWPPSAASEEDAPGDDVMTSDSEQRHDSAPDAMDDVQQTGTSEADLPSVDEDPRSQQPDVRMADGDEAQRTPRAVSLPDRPSFDYSHANPEATYELLDKLPKHLIASYVKKHLPGMRDEDETPKPDLPSTKSQGHSHKCQDCDKTFPRLCELKKHQKRHSKPYGCTFVDCTKTFGSKNDWKRHESIQHYQLETWICNCTKSNSSELCGKVCHRRESFRNHLVKEHEISDQSVLEEKLDTCRKGRHCDAHFWCGFCENTIQIKESDNTWTKRCDHIDDHFSGRGDMPKRHISEWVHEKAHSAVSSTFQENTSESSPGSSIPDSKSPQAFAPPGNSGEDRRIQKDTYMWICPQHSMFRVYSAQVQ</sequence>
<dbReference type="STRING" id="2594813.A0A395MT79"/>
<dbReference type="AlphaFoldDB" id="A0A395MT79"/>
<feature type="domain" description="C2H2-type" evidence="3">
    <location>
        <begin position="186"/>
        <end position="218"/>
    </location>
</feature>
<dbReference type="SMART" id="SM00355">
    <property type="entry name" value="ZnF_C2H2"/>
    <property type="match status" value="6"/>
</dbReference>
<dbReference type="InterPro" id="IPR013087">
    <property type="entry name" value="Znf_C2H2_type"/>
</dbReference>
<evidence type="ECO:0000256" key="1">
    <source>
        <dbReference type="PROSITE-ProRule" id="PRU00042"/>
    </source>
</evidence>
<name>A0A395MT79_9HYPO</name>
<keyword evidence="1" id="KW-0863">Zinc-finger</keyword>
<evidence type="ECO:0000256" key="2">
    <source>
        <dbReference type="SAM" id="MobiDB-lite"/>
    </source>
</evidence>
<feature type="region of interest" description="Disordered" evidence="2">
    <location>
        <begin position="312"/>
        <end position="447"/>
    </location>
</feature>
<dbReference type="PROSITE" id="PS50157">
    <property type="entry name" value="ZINC_FINGER_C2H2_2"/>
    <property type="match status" value="3"/>
</dbReference>
<evidence type="ECO:0000313" key="5">
    <source>
        <dbReference type="Proteomes" id="UP000265631"/>
    </source>
</evidence>
<keyword evidence="1" id="KW-0479">Metal-binding</keyword>
<feature type="domain" description="C2H2-type" evidence="3">
    <location>
        <begin position="524"/>
        <end position="554"/>
    </location>
</feature>
<accession>A0A395MT79</accession>
<feature type="compositionally biased region" description="Polar residues" evidence="2">
    <location>
        <begin position="662"/>
        <end position="671"/>
    </location>
</feature>
<dbReference type="InterPro" id="IPR036236">
    <property type="entry name" value="Znf_C2H2_sf"/>
</dbReference>
<evidence type="ECO:0000313" key="4">
    <source>
        <dbReference type="EMBL" id="RFN51158.1"/>
    </source>
</evidence>
<gene>
    <name evidence="4" type="ORF">FIE12Z_4575</name>
</gene>
<dbReference type="Proteomes" id="UP000265631">
    <property type="component" value="Unassembled WGS sequence"/>
</dbReference>